<name>A0A3E0VPR9_9MICO</name>
<dbReference type="Proteomes" id="UP000256709">
    <property type="component" value="Unassembled WGS sequence"/>
</dbReference>
<gene>
    <name evidence="1" type="ORF">B7R21_11090</name>
</gene>
<dbReference type="InterPro" id="IPR038084">
    <property type="entry name" value="PduO/GlcC-like_sf"/>
</dbReference>
<dbReference type="InterPro" id="IPR005624">
    <property type="entry name" value="PduO/GlcC-like"/>
</dbReference>
<dbReference type="PIRSF" id="PIRSF008757">
    <property type="entry name" value="UCP008757"/>
    <property type="match status" value="1"/>
</dbReference>
<proteinExistence type="predicted"/>
<dbReference type="NCBIfam" id="NF002696">
    <property type="entry name" value="PRK02487.1-5"/>
    <property type="match status" value="1"/>
</dbReference>
<dbReference type="PANTHER" id="PTHR28255">
    <property type="match status" value="1"/>
</dbReference>
<reference evidence="1 2" key="1">
    <citation type="submission" date="2017-04" db="EMBL/GenBank/DDBJ databases">
        <title>Comparative genome analysis of Subtercola boreus.</title>
        <authorList>
            <person name="Cho Y.-J."/>
            <person name="Cho A."/>
            <person name="Kim O.-S."/>
            <person name="Lee J.-I."/>
        </authorList>
    </citation>
    <scope>NUCLEOTIDE SEQUENCE [LARGE SCALE GENOMIC DNA]</scope>
    <source>
        <strain evidence="1 2">P27444</strain>
    </source>
</reference>
<dbReference type="PANTHER" id="PTHR28255:SF1">
    <property type="entry name" value="UPF0303 PROTEIN YBR137W"/>
    <property type="match status" value="1"/>
</dbReference>
<protein>
    <submittedName>
        <fullName evidence="1">Uncharacterized protein</fullName>
    </submittedName>
</protein>
<evidence type="ECO:0000313" key="2">
    <source>
        <dbReference type="Proteomes" id="UP000256709"/>
    </source>
</evidence>
<organism evidence="1 2">
    <name type="scientific">Subtercola boreus</name>
    <dbReference type="NCBI Taxonomy" id="120213"/>
    <lineage>
        <taxon>Bacteria</taxon>
        <taxon>Bacillati</taxon>
        <taxon>Actinomycetota</taxon>
        <taxon>Actinomycetes</taxon>
        <taxon>Micrococcales</taxon>
        <taxon>Microbacteriaceae</taxon>
        <taxon>Subtercola</taxon>
    </lineage>
</organism>
<comment type="caution">
    <text evidence="1">The sequence shown here is derived from an EMBL/GenBank/DDBJ whole genome shotgun (WGS) entry which is preliminary data.</text>
</comment>
<accession>A0A3E0VPR9</accession>
<sequence>MPTSDSAILEEAERLERLRARERALQFDSFDHDDAFSVGSHLRDRALEGDLPIAIAVVFGDQRVFHAGLPGASSDNDDWLERKFRVVRRYGESSLVIGTLFRSSGTTFELSSRLDPALFAAHGGAVPIFVRGSLIGAVGVSGLAQVDDHELVLGALEWLQGEQ</sequence>
<dbReference type="RefSeq" id="WP_116283327.1">
    <property type="nucleotide sequence ID" value="NZ_NBXA01000022.1"/>
</dbReference>
<dbReference type="Pfam" id="PF03928">
    <property type="entry name" value="HbpS-like"/>
    <property type="match status" value="1"/>
</dbReference>
<evidence type="ECO:0000313" key="1">
    <source>
        <dbReference type="EMBL" id="RFA11886.1"/>
    </source>
</evidence>
<dbReference type="AlphaFoldDB" id="A0A3E0VPR9"/>
<dbReference type="EMBL" id="NBXA01000022">
    <property type="protein sequence ID" value="RFA11886.1"/>
    <property type="molecule type" value="Genomic_DNA"/>
</dbReference>
<dbReference type="InterPro" id="IPR010371">
    <property type="entry name" value="YBR137W-like"/>
</dbReference>
<dbReference type="OrthoDB" id="9815315at2"/>
<dbReference type="SUPFAM" id="SSF143744">
    <property type="entry name" value="GlcG-like"/>
    <property type="match status" value="1"/>
</dbReference>
<dbReference type="Gene3D" id="3.30.450.150">
    <property type="entry name" value="Haem-degrading domain"/>
    <property type="match status" value="1"/>
</dbReference>